<name>A0A4R3M6F4_9HYPH</name>
<sequence length="156" mass="16726">MITVDDILREKRHARIVTVRMHETVATAALIMKRENVSSVVVKDVCRTEGNTVVGVFSERDVTRALVDHGAGTPGITVASLIKGPVVSCTLKDGIGTVLRLMNEHQVRHLPVIEEHGLVGVISATDLMRHYLHEEEAGLLPGSPVGGVTAALAALR</sequence>
<protein>
    <submittedName>
        <fullName evidence="4">CBS domain protein</fullName>
    </submittedName>
</protein>
<feature type="domain" description="CBS" evidence="3">
    <location>
        <begin position="81"/>
        <end position="137"/>
    </location>
</feature>
<dbReference type="Gene3D" id="3.10.580.10">
    <property type="entry name" value="CBS-domain"/>
    <property type="match status" value="1"/>
</dbReference>
<comment type="caution">
    <text evidence="4">The sequence shown here is derived from an EMBL/GenBank/DDBJ whole genome shotgun (WGS) entry which is preliminary data.</text>
</comment>
<evidence type="ECO:0000313" key="5">
    <source>
        <dbReference type="Proteomes" id="UP000294664"/>
    </source>
</evidence>
<proteinExistence type="predicted"/>
<dbReference type="Proteomes" id="UP000294664">
    <property type="component" value="Unassembled WGS sequence"/>
</dbReference>
<evidence type="ECO:0000259" key="3">
    <source>
        <dbReference type="PROSITE" id="PS51371"/>
    </source>
</evidence>
<dbReference type="PROSITE" id="PS51371">
    <property type="entry name" value="CBS"/>
    <property type="match status" value="2"/>
</dbReference>
<dbReference type="InterPro" id="IPR046342">
    <property type="entry name" value="CBS_dom_sf"/>
</dbReference>
<dbReference type="EMBL" id="SMAI01000001">
    <property type="protein sequence ID" value="TCT08183.1"/>
    <property type="molecule type" value="Genomic_DNA"/>
</dbReference>
<keyword evidence="1 2" id="KW-0129">CBS domain</keyword>
<gene>
    <name evidence="4" type="ORF">EDC64_101705</name>
</gene>
<dbReference type="PANTHER" id="PTHR43080">
    <property type="entry name" value="CBS DOMAIN-CONTAINING PROTEIN CBSX3, MITOCHONDRIAL"/>
    <property type="match status" value="1"/>
</dbReference>
<accession>A0A4R3M6F4</accession>
<feature type="domain" description="CBS" evidence="3">
    <location>
        <begin position="10"/>
        <end position="73"/>
    </location>
</feature>
<dbReference type="RefSeq" id="WP_420808937.1">
    <property type="nucleotide sequence ID" value="NZ_SMAI01000001.1"/>
</dbReference>
<evidence type="ECO:0000256" key="1">
    <source>
        <dbReference type="ARBA" id="ARBA00023122"/>
    </source>
</evidence>
<evidence type="ECO:0000313" key="4">
    <source>
        <dbReference type="EMBL" id="TCT08183.1"/>
    </source>
</evidence>
<reference evidence="4 5" key="1">
    <citation type="submission" date="2019-03" db="EMBL/GenBank/DDBJ databases">
        <title>Genomic Encyclopedia of Type Strains, Phase IV (KMG-IV): sequencing the most valuable type-strain genomes for metagenomic binning, comparative biology and taxonomic classification.</title>
        <authorList>
            <person name="Goeker M."/>
        </authorList>
    </citation>
    <scope>NUCLEOTIDE SEQUENCE [LARGE SCALE GENOMIC DNA]</scope>
    <source>
        <strain evidence="4 5">DSM 9035</strain>
    </source>
</reference>
<dbReference type="InterPro" id="IPR000644">
    <property type="entry name" value="CBS_dom"/>
</dbReference>
<dbReference type="SMART" id="SM00116">
    <property type="entry name" value="CBS"/>
    <property type="match status" value="2"/>
</dbReference>
<dbReference type="InterPro" id="IPR051257">
    <property type="entry name" value="Diverse_CBS-Domain"/>
</dbReference>
<organism evidence="4 5">
    <name type="scientific">Aquabacter spiritensis</name>
    <dbReference type="NCBI Taxonomy" id="933073"/>
    <lineage>
        <taxon>Bacteria</taxon>
        <taxon>Pseudomonadati</taxon>
        <taxon>Pseudomonadota</taxon>
        <taxon>Alphaproteobacteria</taxon>
        <taxon>Hyphomicrobiales</taxon>
        <taxon>Xanthobacteraceae</taxon>
        <taxon>Aquabacter</taxon>
    </lineage>
</organism>
<keyword evidence="5" id="KW-1185">Reference proteome</keyword>
<dbReference type="Pfam" id="PF00571">
    <property type="entry name" value="CBS"/>
    <property type="match status" value="2"/>
</dbReference>
<dbReference type="AlphaFoldDB" id="A0A4R3M6F4"/>
<dbReference type="PANTHER" id="PTHR43080:SF2">
    <property type="entry name" value="CBS DOMAIN-CONTAINING PROTEIN"/>
    <property type="match status" value="1"/>
</dbReference>
<evidence type="ECO:0000256" key="2">
    <source>
        <dbReference type="PROSITE-ProRule" id="PRU00703"/>
    </source>
</evidence>
<dbReference type="SUPFAM" id="SSF54631">
    <property type="entry name" value="CBS-domain pair"/>
    <property type="match status" value="1"/>
</dbReference>